<evidence type="ECO:0000313" key="2">
    <source>
        <dbReference type="EMBL" id="MDD1011888.1"/>
    </source>
</evidence>
<dbReference type="RefSeq" id="WP_108226703.1">
    <property type="nucleotide sequence ID" value="NZ_JAMDHA010000082.1"/>
</dbReference>
<dbReference type="AlphaFoldDB" id="A0A9X4C8K7"/>
<gene>
    <name evidence="2" type="ORF">M5G27_31085</name>
</gene>
<evidence type="ECO:0000313" key="3">
    <source>
        <dbReference type="Proteomes" id="UP001148185"/>
    </source>
</evidence>
<evidence type="ECO:0000256" key="1">
    <source>
        <dbReference type="SAM" id="SignalP"/>
    </source>
</evidence>
<proteinExistence type="predicted"/>
<sequence>MRPMIAVAAIAILNGCASPQSAGDAIPVPANRLLAYQSEHKGRDASVTVIREGNVNGAGCLFAISIDGKLVARIGGDEKARFYLKPGRRLIGVGPDPEATGRCGGSSAFRRELATWIQIGENQIFRVVFQPMMDIRASSY</sequence>
<keyword evidence="3" id="KW-1185">Reference proteome</keyword>
<feature type="signal peptide" evidence="1">
    <location>
        <begin position="1"/>
        <end position="22"/>
    </location>
</feature>
<feature type="chain" id="PRO_5040859547" description="3-isopropylmalate dehydratase" evidence="1">
    <location>
        <begin position="23"/>
        <end position="140"/>
    </location>
</feature>
<dbReference type="Proteomes" id="UP001148185">
    <property type="component" value="Unassembled WGS sequence"/>
</dbReference>
<accession>A0A9X4C8K7</accession>
<keyword evidence="1" id="KW-0732">Signal</keyword>
<protein>
    <recommendedName>
        <fullName evidence="4">3-isopropylmalate dehydratase</fullName>
    </recommendedName>
</protein>
<evidence type="ECO:0008006" key="4">
    <source>
        <dbReference type="Google" id="ProtNLM"/>
    </source>
</evidence>
<organism evidence="2 3">
    <name type="scientific">Pseudomonas shahriarae</name>
    <dbReference type="NCBI Taxonomy" id="2745512"/>
    <lineage>
        <taxon>Bacteria</taxon>
        <taxon>Pseudomonadati</taxon>
        <taxon>Pseudomonadota</taxon>
        <taxon>Gammaproteobacteria</taxon>
        <taxon>Pseudomonadales</taxon>
        <taxon>Pseudomonadaceae</taxon>
        <taxon>Pseudomonas</taxon>
    </lineage>
</organism>
<name>A0A9X4C8K7_9PSED</name>
<reference evidence="2 3" key="1">
    <citation type="submission" date="2022-05" db="EMBL/GenBank/DDBJ databases">
        <title>Novel Pseudomonas spp. Isolated from a Rainbow Trout Aquaculture Facility.</title>
        <authorList>
            <person name="Testerman T."/>
            <person name="Graf J."/>
        </authorList>
    </citation>
    <scope>NUCLEOTIDE SEQUENCE [LARGE SCALE GENOMIC DNA]</scope>
    <source>
        <strain evidence="2 3">ID1042</strain>
    </source>
</reference>
<comment type="caution">
    <text evidence="2">The sequence shown here is derived from an EMBL/GenBank/DDBJ whole genome shotgun (WGS) entry which is preliminary data.</text>
</comment>
<dbReference type="EMBL" id="JAMDHA010000082">
    <property type="protein sequence ID" value="MDD1011888.1"/>
    <property type="molecule type" value="Genomic_DNA"/>
</dbReference>